<reference evidence="2 3" key="1">
    <citation type="submission" date="2019-02" db="EMBL/GenBank/DDBJ databases">
        <title>Draft genome sequence of Amycolatopsis sp. 8-3EHSu isolated from roots of Suaeda maritima.</title>
        <authorList>
            <person name="Duangmal K."/>
            <person name="Chantavorakit T."/>
        </authorList>
    </citation>
    <scope>NUCLEOTIDE SEQUENCE [LARGE SCALE GENOMIC DNA]</scope>
    <source>
        <strain evidence="2 3">8-3EHSu</strain>
    </source>
</reference>
<keyword evidence="1" id="KW-0732">Signal</keyword>
<dbReference type="EMBL" id="SFCC01000013">
    <property type="protein sequence ID" value="RZQ61241.1"/>
    <property type="molecule type" value="Genomic_DNA"/>
</dbReference>
<dbReference type="RefSeq" id="WP_130478055.1">
    <property type="nucleotide sequence ID" value="NZ_SFCC01000013.1"/>
</dbReference>
<evidence type="ECO:0008006" key="4">
    <source>
        <dbReference type="Google" id="ProtNLM"/>
    </source>
</evidence>
<dbReference type="OrthoDB" id="4337660at2"/>
<evidence type="ECO:0000313" key="3">
    <source>
        <dbReference type="Proteomes" id="UP000292003"/>
    </source>
</evidence>
<protein>
    <recommendedName>
        <fullName evidence="4">Secreted protein</fullName>
    </recommendedName>
</protein>
<dbReference type="Proteomes" id="UP000292003">
    <property type="component" value="Unassembled WGS sequence"/>
</dbReference>
<organism evidence="2 3">
    <name type="scientific">Amycolatopsis suaedae</name>
    <dbReference type="NCBI Taxonomy" id="2510978"/>
    <lineage>
        <taxon>Bacteria</taxon>
        <taxon>Bacillati</taxon>
        <taxon>Actinomycetota</taxon>
        <taxon>Actinomycetes</taxon>
        <taxon>Pseudonocardiales</taxon>
        <taxon>Pseudonocardiaceae</taxon>
        <taxon>Amycolatopsis</taxon>
    </lineage>
</organism>
<feature type="chain" id="PRO_5020636400" description="Secreted protein" evidence="1">
    <location>
        <begin position="28"/>
        <end position="101"/>
    </location>
</feature>
<evidence type="ECO:0000313" key="2">
    <source>
        <dbReference type="EMBL" id="RZQ61241.1"/>
    </source>
</evidence>
<keyword evidence="3" id="KW-1185">Reference proteome</keyword>
<gene>
    <name evidence="2" type="ORF">EWH70_25580</name>
</gene>
<accession>A0A4Q7J1H0</accession>
<name>A0A4Q7J1H0_9PSEU</name>
<proteinExistence type="predicted"/>
<evidence type="ECO:0000256" key="1">
    <source>
        <dbReference type="SAM" id="SignalP"/>
    </source>
</evidence>
<feature type="signal peptide" evidence="1">
    <location>
        <begin position="1"/>
        <end position="27"/>
    </location>
</feature>
<sequence length="101" mass="9987">MKTTITRLAAGAVLTLGVLAPAGAASAAPALTDGAVAPAGVTDCQTYLRKQGYTVGPKVTKACRQGSTGTGAGNAACRDGLRAIGVKRQHADAACHLATRP</sequence>
<dbReference type="AlphaFoldDB" id="A0A4Q7J1H0"/>
<comment type="caution">
    <text evidence="2">The sequence shown here is derived from an EMBL/GenBank/DDBJ whole genome shotgun (WGS) entry which is preliminary data.</text>
</comment>